<dbReference type="STRING" id="456481.LEPBI_I3295"/>
<dbReference type="KEGG" id="lbi:LEPBI_I3295"/>
<dbReference type="HOGENOM" id="CLU_2330303_0_0_12"/>
<proteinExistence type="predicted"/>
<reference evidence="1 2" key="1">
    <citation type="journal article" date="2008" name="PLoS ONE">
        <title>Genome sequence of the saprophyte Leptospira biflexa provides insights into the evolution of Leptospira and the pathogenesis of leptospirosis.</title>
        <authorList>
            <person name="Picardeau M."/>
            <person name="Bulach D.M."/>
            <person name="Bouchier C."/>
            <person name="Zuerner R.L."/>
            <person name="Zidane N."/>
            <person name="Wilson P.J."/>
            <person name="Creno S."/>
            <person name="Kuczek E.S."/>
            <person name="Bommezzadri S."/>
            <person name="Davis J.C."/>
            <person name="McGrath A."/>
            <person name="Johnson M.J."/>
            <person name="Boursaux-Eude C."/>
            <person name="Seemann T."/>
            <person name="Rouy Z."/>
            <person name="Coppel R.L."/>
            <person name="Rood J.I."/>
            <person name="Lajus A."/>
            <person name="Davies J.K."/>
            <person name="Medigue C."/>
            <person name="Adler B."/>
        </authorList>
    </citation>
    <scope>NUCLEOTIDE SEQUENCE [LARGE SCALE GENOMIC DNA]</scope>
    <source>
        <strain evidence="2">Patoc 1 / ATCC 23582 / Paris</strain>
    </source>
</reference>
<dbReference type="AlphaFoldDB" id="B0SQW3"/>
<dbReference type="Proteomes" id="UP000001847">
    <property type="component" value="Chromosome I"/>
</dbReference>
<name>B0SQW3_LEPBP</name>
<keyword evidence="2" id="KW-1185">Reference proteome</keyword>
<dbReference type="EMBL" id="CP000786">
    <property type="protein sequence ID" value="ABZ99360.1"/>
    <property type="molecule type" value="Genomic_DNA"/>
</dbReference>
<evidence type="ECO:0000313" key="2">
    <source>
        <dbReference type="Proteomes" id="UP000001847"/>
    </source>
</evidence>
<protein>
    <submittedName>
        <fullName evidence="1">Uncharacterized protein</fullName>
    </submittedName>
</protein>
<sequence>MNLYDLTSFNLIVPIGKAGLRSMNRTRFQSLFYLLPFLLLSLSTIVAQESKTPQEIFKEDKMECYSIATEIDGQEYQQSLKCISQDSICYIIQGFAMSCIPRSGRYPSELPNLTPKPTQP</sequence>
<organism evidence="1 2">
    <name type="scientific">Leptospira biflexa serovar Patoc (strain Patoc 1 / ATCC 23582 / Paris)</name>
    <dbReference type="NCBI Taxonomy" id="456481"/>
    <lineage>
        <taxon>Bacteria</taxon>
        <taxon>Pseudomonadati</taxon>
        <taxon>Spirochaetota</taxon>
        <taxon>Spirochaetia</taxon>
        <taxon>Leptospirales</taxon>
        <taxon>Leptospiraceae</taxon>
        <taxon>Leptospira</taxon>
    </lineage>
</organism>
<gene>
    <name evidence="1" type="ordered locus">LEPBI_I3295</name>
</gene>
<accession>B0SQW3</accession>
<evidence type="ECO:0000313" key="1">
    <source>
        <dbReference type="EMBL" id="ABZ99360.1"/>
    </source>
</evidence>